<comment type="catalytic activity">
    <reaction evidence="8">
        <text>arsenic triglutathione + 3 [thioredoxin]-dithiol + 3 S-adenosyl-L-methionine = trimethylarsine + 3 [thioredoxin]-disulfide + 3 glutathione + 3 S-adenosyl-L-homocysteine + 3 H(+)</text>
        <dbReference type="Rhea" id="RHEA:69432"/>
        <dbReference type="Rhea" id="RHEA-COMP:10698"/>
        <dbReference type="Rhea" id="RHEA-COMP:10700"/>
        <dbReference type="ChEBI" id="CHEBI:15378"/>
        <dbReference type="ChEBI" id="CHEBI:27130"/>
        <dbReference type="ChEBI" id="CHEBI:29950"/>
        <dbReference type="ChEBI" id="CHEBI:50058"/>
        <dbReference type="ChEBI" id="CHEBI:57856"/>
        <dbReference type="ChEBI" id="CHEBI:57925"/>
        <dbReference type="ChEBI" id="CHEBI:59789"/>
        <dbReference type="ChEBI" id="CHEBI:183640"/>
        <dbReference type="EC" id="2.1.1.137"/>
    </reaction>
</comment>
<dbReference type="Gene3D" id="3.40.50.150">
    <property type="entry name" value="Vaccinia Virus protein VP39"/>
    <property type="match status" value="1"/>
</dbReference>
<evidence type="ECO:0000256" key="7">
    <source>
        <dbReference type="ARBA" id="ARBA00047943"/>
    </source>
</evidence>
<evidence type="ECO:0000256" key="2">
    <source>
        <dbReference type="ARBA" id="ARBA00022691"/>
    </source>
</evidence>
<dbReference type="SUPFAM" id="SSF53335">
    <property type="entry name" value="S-adenosyl-L-methionine-dependent methyltransferases"/>
    <property type="match status" value="1"/>
</dbReference>
<feature type="compositionally biased region" description="Basic and acidic residues" evidence="9">
    <location>
        <begin position="10"/>
        <end position="25"/>
    </location>
</feature>
<feature type="region of interest" description="Disordered" evidence="9">
    <location>
        <begin position="432"/>
        <end position="510"/>
    </location>
</feature>
<dbReference type="InterPro" id="IPR025714">
    <property type="entry name" value="Methyltranfer_dom"/>
</dbReference>
<name>A0A2V3J690_9FLOR</name>
<keyword evidence="12" id="KW-1185">Reference proteome</keyword>
<evidence type="ECO:0000256" key="8">
    <source>
        <dbReference type="ARBA" id="ARBA00048428"/>
    </source>
</evidence>
<evidence type="ECO:0000313" key="12">
    <source>
        <dbReference type="Proteomes" id="UP000247409"/>
    </source>
</evidence>
<dbReference type="GO" id="GO:0032259">
    <property type="term" value="P:methylation"/>
    <property type="evidence" value="ECO:0007669"/>
    <property type="project" value="UniProtKB-KW"/>
</dbReference>
<feature type="compositionally biased region" description="Polar residues" evidence="9">
    <location>
        <begin position="439"/>
        <end position="467"/>
    </location>
</feature>
<protein>
    <recommendedName>
        <fullName evidence="5">Arsenite methyltransferase</fullName>
        <ecNumber evidence="4">2.1.1.137</ecNumber>
    </recommendedName>
</protein>
<comment type="similarity">
    <text evidence="3">Belongs to the methyltransferase superfamily. Arsenite methyltransferase family.</text>
</comment>
<dbReference type="GO" id="GO:0030791">
    <property type="term" value="F:arsenite methyltransferase activity"/>
    <property type="evidence" value="ECO:0007669"/>
    <property type="project" value="UniProtKB-EC"/>
</dbReference>
<reference evidence="11 12" key="1">
    <citation type="journal article" date="2018" name="Mol. Biol. Evol.">
        <title>Analysis of the draft genome of the red seaweed Gracilariopsis chorda provides insights into genome size evolution in Rhodophyta.</title>
        <authorList>
            <person name="Lee J."/>
            <person name="Yang E.C."/>
            <person name="Graf L."/>
            <person name="Yang J.H."/>
            <person name="Qiu H."/>
            <person name="Zel Zion U."/>
            <person name="Chan C.X."/>
            <person name="Stephens T.G."/>
            <person name="Weber A.P.M."/>
            <person name="Boo G.H."/>
            <person name="Boo S.M."/>
            <person name="Kim K.M."/>
            <person name="Shin Y."/>
            <person name="Jung M."/>
            <person name="Lee S.J."/>
            <person name="Yim H.S."/>
            <person name="Lee J.H."/>
            <person name="Bhattacharya D."/>
            <person name="Yoon H.S."/>
        </authorList>
    </citation>
    <scope>NUCLEOTIDE SEQUENCE [LARGE SCALE GENOMIC DNA]</scope>
    <source>
        <strain evidence="11 12">SKKU-2015</strain>
        <tissue evidence="11">Whole body</tissue>
    </source>
</reference>
<evidence type="ECO:0000256" key="6">
    <source>
        <dbReference type="ARBA" id="ARBA00047941"/>
    </source>
</evidence>
<keyword evidence="2" id="KW-0949">S-adenosyl-L-methionine</keyword>
<dbReference type="InterPro" id="IPR026669">
    <property type="entry name" value="Arsenite_MeTrfase-like"/>
</dbReference>
<evidence type="ECO:0000259" key="10">
    <source>
        <dbReference type="Pfam" id="PF13847"/>
    </source>
</evidence>
<dbReference type="InterPro" id="IPR029063">
    <property type="entry name" value="SAM-dependent_MTases_sf"/>
</dbReference>
<evidence type="ECO:0000256" key="9">
    <source>
        <dbReference type="SAM" id="MobiDB-lite"/>
    </source>
</evidence>
<dbReference type="OrthoDB" id="8300214at2759"/>
<dbReference type="CDD" id="cd02440">
    <property type="entry name" value="AdoMet_MTases"/>
    <property type="match status" value="1"/>
</dbReference>
<evidence type="ECO:0000256" key="4">
    <source>
        <dbReference type="ARBA" id="ARBA00034521"/>
    </source>
</evidence>
<keyword evidence="1 11" id="KW-0808">Transferase</keyword>
<dbReference type="PANTHER" id="PTHR43675:SF8">
    <property type="entry name" value="ARSENITE METHYLTRANSFERASE"/>
    <property type="match status" value="1"/>
</dbReference>
<evidence type="ECO:0000256" key="3">
    <source>
        <dbReference type="ARBA" id="ARBA00034487"/>
    </source>
</evidence>
<dbReference type="STRING" id="448386.A0A2V3J690"/>
<dbReference type="AlphaFoldDB" id="A0A2V3J690"/>
<dbReference type="Pfam" id="PF13847">
    <property type="entry name" value="Methyltransf_31"/>
    <property type="match status" value="1"/>
</dbReference>
<accession>A0A2V3J690</accession>
<sequence>MHKTPSTTAERSHLIEPCRHPREAARPQAANSSPMDADKQHRSVSTYYGTTLSSSADLKTSACCPIDAVPRSHRKHLEKLHPEVTSRFYGCGSPIPSHLSACTVLDLGCGTGRDAYLASALVGPHGSVIGVDMTHEQLQVANRHRQYHADCFFGPASESNVQFRHGYIEDLRSADIHDASIDVVISNCVCNLSPDKSAVFSEVSRVLKQGGEFYFSDVYADRRLSNEAKSNELLVAECLGGALYLEDFRRVMRQAGFPDVRIVSAAPVELRDDKLRALVPDVTFYSVTIRAFKISQLEDVREDYGQTATFTSCASQFKLDIDAVFNKGVATPIDFNTAAILQQSRFKELFQVTSPGVHRGPFTQPLRELAHLSLLQRFRPTTEQTATAATPAAQSCCGPTPLVSEASSQSLAPAATNGSCCAPGKSTSTAVDKQKKAASDSNSTSKTVPQVNDTTGTCVKETNQGSCCSGGPAATPDKSKDVSVPESSSCCPPTSSEALKPASSGCCSSSNRCC</sequence>
<gene>
    <name evidence="11" type="ORF">BWQ96_00101</name>
</gene>
<feature type="compositionally biased region" description="Low complexity" evidence="9">
    <location>
        <begin position="484"/>
        <end position="510"/>
    </location>
</feature>
<keyword evidence="11" id="KW-0489">Methyltransferase</keyword>
<dbReference type="Gene3D" id="3.40.5.100">
    <property type="match status" value="1"/>
</dbReference>
<organism evidence="11 12">
    <name type="scientific">Gracilariopsis chorda</name>
    <dbReference type="NCBI Taxonomy" id="448386"/>
    <lineage>
        <taxon>Eukaryota</taxon>
        <taxon>Rhodophyta</taxon>
        <taxon>Florideophyceae</taxon>
        <taxon>Rhodymeniophycidae</taxon>
        <taxon>Gracilariales</taxon>
        <taxon>Gracilariaceae</taxon>
        <taxon>Gracilariopsis</taxon>
    </lineage>
</organism>
<comment type="catalytic activity">
    <reaction evidence="7">
        <text>arsenic triglutathione + 2 [thioredoxin]-dithiol + 2 S-adenosyl-L-methionine + H2O = dimethylarsinous acid + 2 [thioredoxin]-disulfide + 3 glutathione + 2 S-adenosyl-L-homocysteine + 2 H(+)</text>
        <dbReference type="Rhea" id="RHEA:69464"/>
        <dbReference type="Rhea" id="RHEA-COMP:10698"/>
        <dbReference type="Rhea" id="RHEA-COMP:10700"/>
        <dbReference type="ChEBI" id="CHEBI:15377"/>
        <dbReference type="ChEBI" id="CHEBI:15378"/>
        <dbReference type="ChEBI" id="CHEBI:23808"/>
        <dbReference type="ChEBI" id="CHEBI:29950"/>
        <dbReference type="ChEBI" id="CHEBI:50058"/>
        <dbReference type="ChEBI" id="CHEBI:57856"/>
        <dbReference type="ChEBI" id="CHEBI:57925"/>
        <dbReference type="ChEBI" id="CHEBI:59789"/>
        <dbReference type="ChEBI" id="CHEBI:183640"/>
        <dbReference type="EC" id="2.1.1.137"/>
    </reaction>
</comment>
<feature type="domain" description="Methyltransferase" evidence="10">
    <location>
        <begin position="100"/>
        <end position="256"/>
    </location>
</feature>
<evidence type="ECO:0000313" key="11">
    <source>
        <dbReference type="EMBL" id="PXF49941.1"/>
    </source>
</evidence>
<evidence type="ECO:0000256" key="1">
    <source>
        <dbReference type="ARBA" id="ARBA00022679"/>
    </source>
</evidence>
<evidence type="ECO:0000256" key="5">
    <source>
        <dbReference type="ARBA" id="ARBA00034545"/>
    </source>
</evidence>
<proteinExistence type="inferred from homology"/>
<dbReference type="Proteomes" id="UP000247409">
    <property type="component" value="Unassembled WGS sequence"/>
</dbReference>
<feature type="region of interest" description="Disordered" evidence="9">
    <location>
        <begin position="1"/>
        <end position="42"/>
    </location>
</feature>
<comment type="catalytic activity">
    <reaction evidence="6">
        <text>arsenic triglutathione + [thioredoxin]-dithiol + S-adenosyl-L-methionine + 2 H2O = methylarsonous acid + [thioredoxin]-disulfide + 3 glutathione + S-adenosyl-L-homocysteine + H(+)</text>
        <dbReference type="Rhea" id="RHEA:69460"/>
        <dbReference type="Rhea" id="RHEA-COMP:10698"/>
        <dbReference type="Rhea" id="RHEA-COMP:10700"/>
        <dbReference type="ChEBI" id="CHEBI:15377"/>
        <dbReference type="ChEBI" id="CHEBI:15378"/>
        <dbReference type="ChEBI" id="CHEBI:17826"/>
        <dbReference type="ChEBI" id="CHEBI:29950"/>
        <dbReference type="ChEBI" id="CHEBI:50058"/>
        <dbReference type="ChEBI" id="CHEBI:57856"/>
        <dbReference type="ChEBI" id="CHEBI:57925"/>
        <dbReference type="ChEBI" id="CHEBI:59789"/>
        <dbReference type="ChEBI" id="CHEBI:183640"/>
        <dbReference type="EC" id="2.1.1.137"/>
    </reaction>
</comment>
<dbReference type="EMBL" id="NBIV01000001">
    <property type="protein sequence ID" value="PXF49941.1"/>
    <property type="molecule type" value="Genomic_DNA"/>
</dbReference>
<dbReference type="PANTHER" id="PTHR43675">
    <property type="entry name" value="ARSENITE METHYLTRANSFERASE"/>
    <property type="match status" value="1"/>
</dbReference>
<dbReference type="EC" id="2.1.1.137" evidence="4"/>
<comment type="caution">
    <text evidence="11">The sequence shown here is derived from an EMBL/GenBank/DDBJ whole genome shotgun (WGS) entry which is preliminary data.</text>
</comment>